<dbReference type="InterPro" id="IPR018637">
    <property type="entry name" value="DUF2059"/>
</dbReference>
<dbReference type="Pfam" id="PF09832">
    <property type="entry name" value="DUF2059"/>
    <property type="match status" value="1"/>
</dbReference>
<dbReference type="Proteomes" id="UP001604043">
    <property type="component" value="Unassembled WGS sequence"/>
</dbReference>
<proteinExistence type="predicted"/>
<keyword evidence="1" id="KW-0732">Signal</keyword>
<evidence type="ECO:0000259" key="2">
    <source>
        <dbReference type="Pfam" id="PF09832"/>
    </source>
</evidence>
<reference evidence="3 4" key="1">
    <citation type="submission" date="2024-02" db="EMBL/GenBank/DDBJ databases">
        <title>Expansion and revision of Xanthobacter and proposal of Roseixanthobacter gen. nov.</title>
        <authorList>
            <person name="Soltysiak M.P.M."/>
            <person name="Jalihal A."/>
            <person name="Ory A."/>
            <person name="Chrisophersen C."/>
            <person name="Lee A.D."/>
            <person name="Boulton J."/>
            <person name="Springer M."/>
        </authorList>
    </citation>
    <scope>NUCLEOTIDE SEQUENCE [LARGE SCALE GENOMIC DNA]</scope>
    <source>
        <strain evidence="3 4">CB5</strain>
    </source>
</reference>
<feature type="signal peptide" evidence="1">
    <location>
        <begin position="1"/>
        <end position="24"/>
    </location>
</feature>
<protein>
    <submittedName>
        <fullName evidence="3">DUF2059 domain-containing protein</fullName>
    </submittedName>
</protein>
<name>A0ABW6ZG24_9HYPH</name>
<sequence>MRFAYPMLLAAALAVQILAFPAGAAADEASDKAALARQVVDFAVVPGLEKHFGRMIGQAAEKIPADKRDAARDVLTKESASIREDLVGVFVGYYADAYTLAELKELAAFYGSPLGLKMVRVQENPPEAVNIAVQQQIVKLVAFLSAATGAPR</sequence>
<keyword evidence="4" id="KW-1185">Reference proteome</keyword>
<evidence type="ECO:0000256" key="1">
    <source>
        <dbReference type="SAM" id="SignalP"/>
    </source>
</evidence>
<accession>A0ABW6ZG24</accession>
<feature type="domain" description="DUF2059" evidence="2">
    <location>
        <begin position="85"/>
        <end position="140"/>
    </location>
</feature>
<evidence type="ECO:0000313" key="3">
    <source>
        <dbReference type="EMBL" id="MFG1252775.1"/>
    </source>
</evidence>
<evidence type="ECO:0000313" key="4">
    <source>
        <dbReference type="Proteomes" id="UP001604043"/>
    </source>
</evidence>
<dbReference type="RefSeq" id="WP_029555146.1">
    <property type="nucleotide sequence ID" value="NZ_JBAFUR010000002.1"/>
</dbReference>
<feature type="chain" id="PRO_5046755660" evidence="1">
    <location>
        <begin position="25"/>
        <end position="152"/>
    </location>
</feature>
<organism evidence="3 4">
    <name type="scientific">Xanthobacter aminoxidans</name>
    <dbReference type="NCBI Taxonomy" id="186280"/>
    <lineage>
        <taxon>Bacteria</taxon>
        <taxon>Pseudomonadati</taxon>
        <taxon>Pseudomonadota</taxon>
        <taxon>Alphaproteobacteria</taxon>
        <taxon>Hyphomicrobiales</taxon>
        <taxon>Xanthobacteraceae</taxon>
        <taxon>Xanthobacter</taxon>
    </lineage>
</organism>
<gene>
    <name evidence="3" type="ORF">V5F30_11215</name>
</gene>
<dbReference type="EMBL" id="JBAFUR010000002">
    <property type="protein sequence ID" value="MFG1252775.1"/>
    <property type="molecule type" value="Genomic_DNA"/>
</dbReference>
<comment type="caution">
    <text evidence="3">The sequence shown here is derived from an EMBL/GenBank/DDBJ whole genome shotgun (WGS) entry which is preliminary data.</text>
</comment>